<feature type="transmembrane region" description="Helical" evidence="1">
    <location>
        <begin position="131"/>
        <end position="149"/>
    </location>
</feature>
<accession>A0A1J4KUP6</accession>
<reference evidence="2" key="1">
    <citation type="submission" date="2016-10" db="EMBL/GenBank/DDBJ databases">
        <authorList>
            <person name="Benchimol M."/>
            <person name="Almeida L.G."/>
            <person name="Vasconcelos A.T."/>
            <person name="Perreira-Neves A."/>
            <person name="Rosa I.A."/>
            <person name="Tasca T."/>
            <person name="Bogo M.R."/>
            <person name="de Souza W."/>
        </authorList>
    </citation>
    <scope>NUCLEOTIDE SEQUENCE [LARGE SCALE GENOMIC DNA]</scope>
    <source>
        <strain evidence="2">K</strain>
    </source>
</reference>
<dbReference type="RefSeq" id="XP_068368137.1">
    <property type="nucleotide sequence ID" value="XM_068514472.1"/>
</dbReference>
<dbReference type="AlphaFoldDB" id="A0A1J4KUP6"/>
<evidence type="ECO:0000313" key="2">
    <source>
        <dbReference type="EMBL" id="OHT15001.1"/>
    </source>
</evidence>
<protein>
    <recommendedName>
        <fullName evidence="4">COPI associated protein</fullName>
    </recommendedName>
</protein>
<keyword evidence="1" id="KW-1133">Transmembrane helix</keyword>
<comment type="caution">
    <text evidence="2">The sequence shown here is derived from an EMBL/GenBank/DDBJ whole genome shotgun (WGS) entry which is preliminary data.</text>
</comment>
<keyword evidence="3" id="KW-1185">Reference proteome</keyword>
<feature type="transmembrane region" description="Helical" evidence="1">
    <location>
        <begin position="64"/>
        <end position="85"/>
    </location>
</feature>
<name>A0A1J4KUP6_9EUKA</name>
<dbReference type="GeneID" id="94849176"/>
<keyword evidence="1" id="KW-0812">Transmembrane</keyword>
<gene>
    <name evidence="2" type="ORF">TRFO_42755</name>
</gene>
<sequence length="174" mass="19645">MSDDGATQIKVIRIKKIDLPIAIVSAISQVLAMITYCITLNKRWNSWRAKLNVGYSPSHYNVNMHYYICYLSIIFTISSILFAALEIGLIFDAIHFKIKLLRSRLVRGLIYFFKGFATLGLSGTFGVFSGFIEIIIGGILIIFDIVLLIKNRGKSGTTQSLYENDGFVKQRDSY</sequence>
<evidence type="ECO:0008006" key="4">
    <source>
        <dbReference type="Google" id="ProtNLM"/>
    </source>
</evidence>
<dbReference type="Proteomes" id="UP000179807">
    <property type="component" value="Unassembled WGS sequence"/>
</dbReference>
<organism evidence="2 3">
    <name type="scientific">Tritrichomonas foetus</name>
    <dbReference type="NCBI Taxonomy" id="1144522"/>
    <lineage>
        <taxon>Eukaryota</taxon>
        <taxon>Metamonada</taxon>
        <taxon>Parabasalia</taxon>
        <taxon>Tritrichomonadida</taxon>
        <taxon>Tritrichomonadidae</taxon>
        <taxon>Tritrichomonas</taxon>
    </lineage>
</organism>
<feature type="transmembrane region" description="Helical" evidence="1">
    <location>
        <begin position="105"/>
        <end position="125"/>
    </location>
</feature>
<feature type="transmembrane region" description="Helical" evidence="1">
    <location>
        <begin position="21"/>
        <end position="44"/>
    </location>
</feature>
<dbReference type="VEuPathDB" id="TrichDB:TRFO_42755"/>
<dbReference type="EMBL" id="MLAK01000284">
    <property type="protein sequence ID" value="OHT15001.1"/>
    <property type="molecule type" value="Genomic_DNA"/>
</dbReference>
<evidence type="ECO:0000256" key="1">
    <source>
        <dbReference type="SAM" id="Phobius"/>
    </source>
</evidence>
<proteinExistence type="predicted"/>
<keyword evidence="1" id="KW-0472">Membrane</keyword>
<evidence type="ECO:0000313" key="3">
    <source>
        <dbReference type="Proteomes" id="UP000179807"/>
    </source>
</evidence>